<feature type="region of interest" description="Disordered" evidence="1">
    <location>
        <begin position="926"/>
        <end position="948"/>
    </location>
</feature>
<evidence type="ECO:0000313" key="3">
    <source>
        <dbReference type="EMBL" id="CAE0712333.1"/>
    </source>
</evidence>
<keyword evidence="2" id="KW-0732">Signal</keyword>
<feature type="compositionally biased region" description="Acidic residues" evidence="1">
    <location>
        <begin position="938"/>
        <end position="948"/>
    </location>
</feature>
<gene>
    <name evidence="3" type="ORF">PAUS00366_LOCUS5085</name>
</gene>
<name>A0A7S4ADS7_9STRA</name>
<dbReference type="AlphaFoldDB" id="A0A7S4ADS7"/>
<dbReference type="Pfam" id="PF12576">
    <property type="entry name" value="DUF3754"/>
    <property type="match status" value="1"/>
</dbReference>
<evidence type="ECO:0000256" key="2">
    <source>
        <dbReference type="SAM" id="SignalP"/>
    </source>
</evidence>
<feature type="region of interest" description="Disordered" evidence="1">
    <location>
        <begin position="68"/>
        <end position="87"/>
    </location>
</feature>
<reference evidence="3" key="1">
    <citation type="submission" date="2021-01" db="EMBL/GenBank/DDBJ databases">
        <authorList>
            <person name="Corre E."/>
            <person name="Pelletier E."/>
            <person name="Niang G."/>
            <person name="Scheremetjew M."/>
            <person name="Finn R."/>
            <person name="Kale V."/>
            <person name="Holt S."/>
            <person name="Cochrane G."/>
            <person name="Meng A."/>
            <person name="Brown T."/>
            <person name="Cohen L."/>
        </authorList>
    </citation>
    <scope>NUCLEOTIDE SEQUENCE</scope>
    <source>
        <strain evidence="3">10249 10 AB</strain>
    </source>
</reference>
<feature type="chain" id="PRO_5031186646" evidence="2">
    <location>
        <begin position="24"/>
        <end position="948"/>
    </location>
</feature>
<feature type="compositionally biased region" description="Basic and acidic residues" evidence="1">
    <location>
        <begin position="926"/>
        <end position="937"/>
    </location>
</feature>
<evidence type="ECO:0000256" key="1">
    <source>
        <dbReference type="SAM" id="MobiDB-lite"/>
    </source>
</evidence>
<proteinExistence type="predicted"/>
<accession>A0A7S4ADS7</accession>
<protein>
    <submittedName>
        <fullName evidence="3">Uncharacterized protein</fullName>
    </submittedName>
</protein>
<dbReference type="EMBL" id="HBIX01006440">
    <property type="protein sequence ID" value="CAE0712333.1"/>
    <property type="molecule type" value="Transcribed_RNA"/>
</dbReference>
<dbReference type="InterPro" id="IPR022227">
    <property type="entry name" value="DUF3754"/>
</dbReference>
<feature type="signal peptide" evidence="2">
    <location>
        <begin position="1"/>
        <end position="23"/>
    </location>
</feature>
<sequence length="948" mass="107064">MKRLNPYRIALLVLLALPQGTLPFLLLQSPCSDGWATRLSTTSSLRSERKRKFSDIIPDPLIEGSLNKYPVTSEIENEDDGDDDDDSVLELTPRCRIVTRSGSRIPTDSSILPRNISRSPYILDKLDTFYHAKARKLEQDLSPLQSNEREMIEGSSKPIRCRTIVEGENQIRNRDAVRNNDEMQPKIPALRQSLEDSGFELLSQRDIDLCECLNAGYLLRLSLLPDLRELDPIISKEFYPEHFHSNGTLKADSDDMLFDGRVLVYWRGYSQEVTKGRLLLPKLNYLQANLVKRAAAWVKNQLDRFESNIFRAVQSKSRQLRRGFQIRMIQISNKLQISQFKRWIESMVADEFMPDSQISMASTMDFSEQESSSNTGRRVMSRYGGSKTLSVEPPDPLDALGPFILCEIDYNDQIRLNAMNSSLGLNGTMYDGAMNSSMVVDSAMYAGVTNSSMRLNNTMSNHDTSNGMNDITCAYDGMASSQENGKELPRMQLLERVSIGSLIDVFNKVGRRGLLKTIVAKSELVEPTYEEVVVVWRPLVKSKRAIAPPKIVSEFADMFDIEGFEQPKKDKAGPQSGNLEVRLFEQVPMSNLQAVLPKSKLVFRPADAFLFDTISLATLAIVLGSIKFDSTRLDLLALVSVSLWVLRTVFRYSNKLARYDLLVKTFLTTKISQRNNGAFNYLTYEAASQRAVRAALVHQWVLQEYQSKTSKLTKSFLERNCETEVNRLLNIEKEIQIDVKRALQDLQDLNFLSFSKTDGRVLTVNDLKSSTDAVKELWIDLLENERKFGYPSSSNISEAELMGGSIVNEPDLAILDMLEEIDAAAANVQKLRGGDWKERRKILASAIGERKDASIAKAMAALDERKEENIAKAKAILEEKKDESIAKAKAALDEKKEESMKKARAVIKEGRAAGIAKAKEFLTEKKRSKETRLREQEQDYEGEDSFGN</sequence>
<dbReference type="PANTHER" id="PTHR33645:SF2">
    <property type="entry name" value="FAMILY PROTEIN, PUTATIVE (DUF3754)-RELATED"/>
    <property type="match status" value="1"/>
</dbReference>
<feature type="compositionally biased region" description="Acidic residues" evidence="1">
    <location>
        <begin position="75"/>
        <end position="87"/>
    </location>
</feature>
<organism evidence="3">
    <name type="scientific">Pseudo-nitzschia australis</name>
    <dbReference type="NCBI Taxonomy" id="44445"/>
    <lineage>
        <taxon>Eukaryota</taxon>
        <taxon>Sar</taxon>
        <taxon>Stramenopiles</taxon>
        <taxon>Ochrophyta</taxon>
        <taxon>Bacillariophyta</taxon>
        <taxon>Bacillariophyceae</taxon>
        <taxon>Bacillariophycidae</taxon>
        <taxon>Bacillariales</taxon>
        <taxon>Bacillariaceae</taxon>
        <taxon>Pseudo-nitzschia</taxon>
    </lineage>
</organism>
<dbReference type="PANTHER" id="PTHR33645">
    <property type="entry name" value="AMINOPEPTIDASE (DUF3754)"/>
    <property type="match status" value="1"/>
</dbReference>